<dbReference type="EMBL" id="LR798201">
    <property type="protein sequence ID" value="CAB5162290.1"/>
    <property type="molecule type" value="Genomic_DNA"/>
</dbReference>
<accession>A0A6J7WBL1</accession>
<sequence>MNNYQLNFTRRSSLSDGHYVRMQDDRLTVKRVIGGLLFAAAFIASFIALASVV</sequence>
<keyword evidence="1" id="KW-0472">Membrane</keyword>
<reference evidence="2" key="1">
    <citation type="submission" date="2020-05" db="EMBL/GenBank/DDBJ databases">
        <authorList>
            <person name="Chiriac C."/>
            <person name="Salcher M."/>
            <person name="Ghai R."/>
            <person name="Kavagutti S V."/>
        </authorList>
    </citation>
    <scope>NUCLEOTIDE SEQUENCE</scope>
</reference>
<gene>
    <name evidence="2" type="ORF">UFOVP151_16</name>
</gene>
<organism evidence="2">
    <name type="scientific">uncultured Caudovirales phage</name>
    <dbReference type="NCBI Taxonomy" id="2100421"/>
    <lineage>
        <taxon>Viruses</taxon>
        <taxon>Duplodnaviria</taxon>
        <taxon>Heunggongvirae</taxon>
        <taxon>Uroviricota</taxon>
        <taxon>Caudoviricetes</taxon>
        <taxon>Peduoviridae</taxon>
        <taxon>Maltschvirus</taxon>
        <taxon>Maltschvirus maltsch</taxon>
    </lineage>
</organism>
<feature type="transmembrane region" description="Helical" evidence="1">
    <location>
        <begin position="32"/>
        <end position="52"/>
    </location>
</feature>
<proteinExistence type="predicted"/>
<keyword evidence="1" id="KW-0812">Transmembrane</keyword>
<evidence type="ECO:0000313" key="2">
    <source>
        <dbReference type="EMBL" id="CAB5162290.1"/>
    </source>
</evidence>
<evidence type="ECO:0000256" key="1">
    <source>
        <dbReference type="SAM" id="Phobius"/>
    </source>
</evidence>
<name>A0A6J7WBL1_9CAUD</name>
<keyword evidence="1" id="KW-1133">Transmembrane helix</keyword>
<protein>
    <submittedName>
        <fullName evidence="2">Uncharacterized protein</fullName>
    </submittedName>
</protein>